<organism evidence="2 3">
    <name type="scientific">Fervidibacillus albus</name>
    <dbReference type="NCBI Taxonomy" id="2980026"/>
    <lineage>
        <taxon>Bacteria</taxon>
        <taxon>Bacillati</taxon>
        <taxon>Bacillota</taxon>
        <taxon>Bacilli</taxon>
        <taxon>Bacillales</taxon>
        <taxon>Bacillaceae</taxon>
        <taxon>Fervidibacillus</taxon>
    </lineage>
</organism>
<keyword evidence="1" id="KW-1133">Transmembrane helix</keyword>
<name>A0A9E8RV73_9BACI</name>
<keyword evidence="1" id="KW-0472">Membrane</keyword>
<protein>
    <submittedName>
        <fullName evidence="2">Uncharacterized protein</fullName>
    </submittedName>
</protein>
<dbReference type="KEGG" id="faf:OE104_11220"/>
<dbReference type="AlphaFoldDB" id="A0A9E8RV73"/>
<dbReference type="EMBL" id="CP106878">
    <property type="protein sequence ID" value="WAA09151.1"/>
    <property type="molecule type" value="Genomic_DNA"/>
</dbReference>
<sequence length="52" mass="5932">MQWIKKGTQQPVVTLLLFIALSLAGVFSYFEMDKQEDSKFLVNGIAIVTKKR</sequence>
<accession>A0A9E8RV73</accession>
<dbReference type="Proteomes" id="UP001164718">
    <property type="component" value="Chromosome"/>
</dbReference>
<evidence type="ECO:0000256" key="1">
    <source>
        <dbReference type="SAM" id="Phobius"/>
    </source>
</evidence>
<evidence type="ECO:0000313" key="3">
    <source>
        <dbReference type="Proteomes" id="UP001164718"/>
    </source>
</evidence>
<evidence type="ECO:0000313" key="2">
    <source>
        <dbReference type="EMBL" id="WAA09151.1"/>
    </source>
</evidence>
<reference evidence="2" key="1">
    <citation type="submission" date="2022-09" db="EMBL/GenBank/DDBJ databases">
        <title>Complete Genomes of Fervidibacillus albus and Fervidibacillus halotolerans isolated from tidal flat sediments.</title>
        <authorList>
            <person name="Kwon K.K."/>
            <person name="Yang S.-H."/>
            <person name="Park M.J."/>
            <person name="Oh H.-M."/>
        </authorList>
    </citation>
    <scope>NUCLEOTIDE SEQUENCE</scope>
    <source>
        <strain evidence="2">MEBiC13591</strain>
    </source>
</reference>
<proteinExistence type="predicted"/>
<keyword evidence="3" id="KW-1185">Reference proteome</keyword>
<feature type="transmembrane region" description="Helical" evidence="1">
    <location>
        <begin position="12"/>
        <end position="30"/>
    </location>
</feature>
<dbReference type="RefSeq" id="WP_275416936.1">
    <property type="nucleotide sequence ID" value="NZ_CP106878.1"/>
</dbReference>
<keyword evidence="1" id="KW-0812">Transmembrane</keyword>
<gene>
    <name evidence="2" type="ORF">OE104_11220</name>
</gene>